<feature type="compositionally biased region" description="Low complexity" evidence="1">
    <location>
        <begin position="92"/>
        <end position="109"/>
    </location>
</feature>
<evidence type="ECO:0000256" key="1">
    <source>
        <dbReference type="SAM" id="MobiDB-lite"/>
    </source>
</evidence>
<sequence>EQDPHDPGDPAQPVRRRRHTGRRPGPRRSPAGGHSRRVGRVGRVGPRRPARQAARPLDGRAVQPVRREGWARQHHRPGANRRRHRHEPDRPLPAARRPQARAAAGSATADGRQCPGRLGGRADPAGRRFVRRGLQGEPEERRAARASGGGGGGGAFRPAGL</sequence>
<protein>
    <submittedName>
        <fullName evidence="2">Uncharacterized protein</fullName>
    </submittedName>
</protein>
<proteinExistence type="predicted"/>
<feature type="region of interest" description="Disordered" evidence="1">
    <location>
        <begin position="1"/>
        <end position="161"/>
    </location>
</feature>
<reference evidence="2" key="1">
    <citation type="submission" date="2020-02" db="EMBL/GenBank/DDBJ databases">
        <authorList>
            <person name="Meier V. D."/>
        </authorList>
    </citation>
    <scope>NUCLEOTIDE SEQUENCE</scope>
    <source>
        <strain evidence="2">AVDCRST_MAG64</strain>
    </source>
</reference>
<feature type="compositionally biased region" description="Basic residues" evidence="1">
    <location>
        <begin position="72"/>
        <end position="85"/>
    </location>
</feature>
<feature type="non-terminal residue" evidence="2">
    <location>
        <position position="161"/>
    </location>
</feature>
<name>A0A6J4PJ76_9BACT</name>
<dbReference type="AlphaFoldDB" id="A0A6J4PJ76"/>
<gene>
    <name evidence="2" type="ORF">AVDCRST_MAG64-2661</name>
</gene>
<feature type="compositionally biased region" description="Basic residues" evidence="1">
    <location>
        <begin position="14"/>
        <end position="26"/>
    </location>
</feature>
<dbReference type="EMBL" id="CADCUQ010000600">
    <property type="protein sequence ID" value="CAA9417458.1"/>
    <property type="molecule type" value="Genomic_DNA"/>
</dbReference>
<feature type="compositionally biased region" description="Basic residues" evidence="1">
    <location>
        <begin position="34"/>
        <end position="50"/>
    </location>
</feature>
<evidence type="ECO:0000313" key="2">
    <source>
        <dbReference type="EMBL" id="CAA9417458.1"/>
    </source>
</evidence>
<organism evidence="2">
    <name type="scientific">uncultured Phycisphaerae bacterium</name>
    <dbReference type="NCBI Taxonomy" id="904963"/>
    <lineage>
        <taxon>Bacteria</taxon>
        <taxon>Pseudomonadati</taxon>
        <taxon>Planctomycetota</taxon>
        <taxon>Phycisphaerae</taxon>
        <taxon>environmental samples</taxon>
    </lineage>
</organism>
<feature type="non-terminal residue" evidence="2">
    <location>
        <position position="1"/>
    </location>
</feature>
<accession>A0A6J4PJ76</accession>